<accession>A0AAD6US69</accession>
<protein>
    <submittedName>
        <fullName evidence="1">Uncharacterized protein</fullName>
    </submittedName>
</protein>
<proteinExistence type="predicted"/>
<reference evidence="1" key="1">
    <citation type="submission" date="2023-03" db="EMBL/GenBank/DDBJ databases">
        <title>Massive genome expansion in bonnet fungi (Mycena s.s.) driven by repeated elements and novel gene families across ecological guilds.</title>
        <authorList>
            <consortium name="Lawrence Berkeley National Laboratory"/>
            <person name="Harder C.B."/>
            <person name="Miyauchi S."/>
            <person name="Viragh M."/>
            <person name="Kuo A."/>
            <person name="Thoen E."/>
            <person name="Andreopoulos B."/>
            <person name="Lu D."/>
            <person name="Skrede I."/>
            <person name="Drula E."/>
            <person name="Henrissat B."/>
            <person name="Morin E."/>
            <person name="Kohler A."/>
            <person name="Barry K."/>
            <person name="LaButti K."/>
            <person name="Morin E."/>
            <person name="Salamov A."/>
            <person name="Lipzen A."/>
            <person name="Mereny Z."/>
            <person name="Hegedus B."/>
            <person name="Baldrian P."/>
            <person name="Stursova M."/>
            <person name="Weitz H."/>
            <person name="Taylor A."/>
            <person name="Grigoriev I.V."/>
            <person name="Nagy L.G."/>
            <person name="Martin F."/>
            <person name="Kauserud H."/>
        </authorList>
    </citation>
    <scope>NUCLEOTIDE SEQUENCE</scope>
    <source>
        <strain evidence="1">9144</strain>
    </source>
</reference>
<gene>
    <name evidence="1" type="ORF">GGX14DRAFT_546295</name>
</gene>
<name>A0AAD6US69_9AGAR</name>
<dbReference type="AlphaFoldDB" id="A0AAD6US69"/>
<dbReference type="Proteomes" id="UP001219525">
    <property type="component" value="Unassembled WGS sequence"/>
</dbReference>
<evidence type="ECO:0000313" key="1">
    <source>
        <dbReference type="EMBL" id="KAJ7193484.1"/>
    </source>
</evidence>
<dbReference type="EMBL" id="JARJCW010000108">
    <property type="protein sequence ID" value="KAJ7193484.1"/>
    <property type="molecule type" value="Genomic_DNA"/>
</dbReference>
<comment type="caution">
    <text evidence="1">The sequence shown here is derived from an EMBL/GenBank/DDBJ whole genome shotgun (WGS) entry which is preliminary data.</text>
</comment>
<evidence type="ECO:0000313" key="2">
    <source>
        <dbReference type="Proteomes" id="UP001219525"/>
    </source>
</evidence>
<keyword evidence="2" id="KW-1185">Reference proteome</keyword>
<organism evidence="1 2">
    <name type="scientific">Mycena pura</name>
    <dbReference type="NCBI Taxonomy" id="153505"/>
    <lineage>
        <taxon>Eukaryota</taxon>
        <taxon>Fungi</taxon>
        <taxon>Dikarya</taxon>
        <taxon>Basidiomycota</taxon>
        <taxon>Agaricomycotina</taxon>
        <taxon>Agaricomycetes</taxon>
        <taxon>Agaricomycetidae</taxon>
        <taxon>Agaricales</taxon>
        <taxon>Marasmiineae</taxon>
        <taxon>Mycenaceae</taxon>
        <taxon>Mycena</taxon>
    </lineage>
</organism>
<sequence>MAIPFMDMISRKLPKPVDHRLEVCLIAQLFYAARHRTDPRAEALIEQALGHFPYLNDSNMQCQFYNTVAFHYRVHNDLSLAAEFYEKALHLSVSTGQTDQQGLHSRTPDYPTRGSCQSSDKFLQSIHGVMHEFGQNWTSGGWGRCESSDKAAAAERSLWEFGHHGGRRRHKMATSAESEQCYTFRGGHSVPPTPQNRAARRVNGKKPFLSSYHIYGPIRGIKRFTHLPSTSFLTQIPDAMGSNIKVSAANIEIGQAAYNIFRALHDEKEKIVTAVATLNTVRRKRGQTASILDLEDAEDSDREEEAGD</sequence>